<dbReference type="STRING" id="1185767.IIF7_19259"/>
<gene>
    <name evidence="1" type="ORF">IIF7_19259</name>
</gene>
<accession>A0A1Y1SY88</accession>
<reference evidence="1 2" key="1">
    <citation type="submission" date="2013-04" db="EMBL/GenBank/DDBJ databases">
        <title>Zunongwangia sp. 22II14-10F7 Genome Sequencing.</title>
        <authorList>
            <person name="Lai Q."/>
            <person name="Shao Z."/>
        </authorList>
    </citation>
    <scope>NUCLEOTIDE SEQUENCE [LARGE SCALE GENOMIC DNA]</scope>
    <source>
        <strain evidence="1 2">22II14-10F7</strain>
    </source>
</reference>
<dbReference type="OrthoDB" id="7867880at2"/>
<organism evidence="1 2">
    <name type="scientific">Zunongwangia atlantica 22II14-10F7</name>
    <dbReference type="NCBI Taxonomy" id="1185767"/>
    <lineage>
        <taxon>Bacteria</taxon>
        <taxon>Pseudomonadati</taxon>
        <taxon>Bacteroidota</taxon>
        <taxon>Flavobacteriia</taxon>
        <taxon>Flavobacteriales</taxon>
        <taxon>Flavobacteriaceae</taxon>
        <taxon>Zunongwangia</taxon>
    </lineage>
</organism>
<comment type="caution">
    <text evidence="1">The sequence shown here is derived from an EMBL/GenBank/DDBJ whole genome shotgun (WGS) entry which is preliminary data.</text>
</comment>
<sequence length="295" mass="34571">MEDLKTVFQTDSCEVNRYYKNNPNYLIQYSKKNNVSVCKKPARDKPLCAIYFSSHDIYFPNTPQAFENQLVGKNRFEWYGTRIDKAEKHIFLRDIKKQWYLTGINEKLDSIEKVFTMLQDETDGYEIITVGSSAGGYASVLFGQLLKANYMLTFNGQFQLNDLLNNSNELVDPILFRENDNEKVNRYYSIAKYIRSPEKVYYFYSNKSDWDVAQYDHVKMMNINFVSFNTSHHGIPFVKSSLKTVINLDREVLSSLASKTFHPILFSIKMDNLMKVAKVLYAQVLKRIKRKYLSK</sequence>
<dbReference type="AlphaFoldDB" id="A0A1Y1SY88"/>
<name>A0A1Y1SY88_9FLAO</name>
<evidence type="ECO:0000313" key="1">
    <source>
        <dbReference type="EMBL" id="ORL43731.1"/>
    </source>
</evidence>
<dbReference type="EMBL" id="ARYN01000026">
    <property type="protein sequence ID" value="ORL43731.1"/>
    <property type="molecule type" value="Genomic_DNA"/>
</dbReference>
<evidence type="ECO:0000313" key="2">
    <source>
        <dbReference type="Proteomes" id="UP000192746"/>
    </source>
</evidence>
<keyword evidence="2" id="KW-1185">Reference proteome</keyword>
<protein>
    <submittedName>
        <fullName evidence="1">Uncharacterized protein</fullName>
    </submittedName>
</protein>
<proteinExistence type="predicted"/>
<dbReference type="RefSeq" id="WP_084843316.1">
    <property type="nucleotide sequence ID" value="NZ_ARYN01000026.1"/>
</dbReference>
<dbReference type="Proteomes" id="UP000192746">
    <property type="component" value="Unassembled WGS sequence"/>
</dbReference>